<dbReference type="SUPFAM" id="SSF57850">
    <property type="entry name" value="RING/U-box"/>
    <property type="match status" value="1"/>
</dbReference>
<gene>
    <name evidence="7" type="ORF">PCANC_25405</name>
</gene>
<dbReference type="InterPro" id="IPR053238">
    <property type="entry name" value="RING-H2_zinc_finger"/>
</dbReference>
<dbReference type="EMBL" id="PGCJ01000561">
    <property type="protein sequence ID" value="PLW26145.1"/>
    <property type="molecule type" value="Genomic_DNA"/>
</dbReference>
<protein>
    <recommendedName>
        <fullName evidence="6">RING-type domain-containing protein</fullName>
    </recommendedName>
</protein>
<dbReference type="STRING" id="200324.A0A2N5TKX0"/>
<dbReference type="PANTHER" id="PTHR14155">
    <property type="entry name" value="RING FINGER DOMAIN-CONTAINING"/>
    <property type="match status" value="1"/>
</dbReference>
<accession>A0A2N5TKX0</accession>
<dbReference type="Pfam" id="PF13445">
    <property type="entry name" value="zf-RING_UBOX"/>
    <property type="match status" value="1"/>
</dbReference>
<dbReference type="SMART" id="SM00184">
    <property type="entry name" value="RING"/>
    <property type="match status" value="1"/>
</dbReference>
<dbReference type="InterPro" id="IPR027370">
    <property type="entry name" value="Znf-RING_euk"/>
</dbReference>
<evidence type="ECO:0000313" key="8">
    <source>
        <dbReference type="Proteomes" id="UP000235388"/>
    </source>
</evidence>
<dbReference type="Proteomes" id="UP000235388">
    <property type="component" value="Unassembled WGS sequence"/>
</dbReference>
<evidence type="ECO:0000256" key="2">
    <source>
        <dbReference type="ARBA" id="ARBA00022771"/>
    </source>
</evidence>
<feature type="signal peptide" evidence="5">
    <location>
        <begin position="1"/>
        <end position="22"/>
    </location>
</feature>
<keyword evidence="1" id="KW-0479">Metal-binding</keyword>
<dbReference type="PANTHER" id="PTHR14155:SF627">
    <property type="entry name" value="OS06G0192800 PROTEIN"/>
    <property type="match status" value="1"/>
</dbReference>
<evidence type="ECO:0000313" key="7">
    <source>
        <dbReference type="EMBL" id="PLW26145.1"/>
    </source>
</evidence>
<keyword evidence="8" id="KW-1185">Reference proteome</keyword>
<evidence type="ECO:0000256" key="3">
    <source>
        <dbReference type="ARBA" id="ARBA00022833"/>
    </source>
</evidence>
<dbReference type="InterPro" id="IPR013083">
    <property type="entry name" value="Znf_RING/FYVE/PHD"/>
</dbReference>
<feature type="domain" description="RING-type" evidence="6">
    <location>
        <begin position="148"/>
        <end position="205"/>
    </location>
</feature>
<proteinExistence type="predicted"/>
<comment type="caution">
    <text evidence="7">The sequence shown here is derived from an EMBL/GenBank/DDBJ whole genome shotgun (WGS) entry which is preliminary data.</text>
</comment>
<organism evidence="7 8">
    <name type="scientific">Puccinia coronata f. sp. avenae</name>
    <dbReference type="NCBI Taxonomy" id="200324"/>
    <lineage>
        <taxon>Eukaryota</taxon>
        <taxon>Fungi</taxon>
        <taxon>Dikarya</taxon>
        <taxon>Basidiomycota</taxon>
        <taxon>Pucciniomycotina</taxon>
        <taxon>Pucciniomycetes</taxon>
        <taxon>Pucciniales</taxon>
        <taxon>Pucciniaceae</taxon>
        <taxon>Puccinia</taxon>
    </lineage>
</organism>
<dbReference type="OrthoDB" id="8062037at2759"/>
<evidence type="ECO:0000256" key="5">
    <source>
        <dbReference type="SAM" id="SignalP"/>
    </source>
</evidence>
<evidence type="ECO:0000256" key="4">
    <source>
        <dbReference type="PROSITE-ProRule" id="PRU00175"/>
    </source>
</evidence>
<name>A0A2N5TKX0_9BASI</name>
<dbReference type="Gene3D" id="3.30.40.10">
    <property type="entry name" value="Zinc/RING finger domain, C3HC4 (zinc finger)"/>
    <property type="match status" value="1"/>
</dbReference>
<dbReference type="InterPro" id="IPR001841">
    <property type="entry name" value="Znf_RING"/>
</dbReference>
<dbReference type="AlphaFoldDB" id="A0A2N5TKX0"/>
<keyword evidence="3" id="KW-0862">Zinc</keyword>
<keyword evidence="2 4" id="KW-0863">Zinc-finger</keyword>
<feature type="chain" id="PRO_5014853143" description="RING-type domain-containing protein" evidence="5">
    <location>
        <begin position="23"/>
        <end position="259"/>
    </location>
</feature>
<keyword evidence="5" id="KW-0732">Signal</keyword>
<dbReference type="GO" id="GO:0008270">
    <property type="term" value="F:zinc ion binding"/>
    <property type="evidence" value="ECO:0007669"/>
    <property type="project" value="UniProtKB-KW"/>
</dbReference>
<evidence type="ECO:0000259" key="6">
    <source>
        <dbReference type="PROSITE" id="PS50089"/>
    </source>
</evidence>
<evidence type="ECO:0000256" key="1">
    <source>
        <dbReference type="ARBA" id="ARBA00022723"/>
    </source>
</evidence>
<sequence length="259" mass="29518">MELNAIPILIVIVLTFAQITSASISQPIQADGKLQRSHSRRALHYNGERNLLEEANRRDRREYPRRRVDWSQFKTLYYAEQRDSQVAADIHPIEGSGREQQIKGDITGGRMKKFGHLITEAIARRGSRRGKELEPVEAARMIGADEACGICLNTYSMEQEQRLPVSVFPTCQHLFHRVCLATWFNSATMNTDLLTHSSFTCPIYRRPAPTTTARDLLFIDQAPKSFLRDTIEQFAYKICIQVIISLVVAGILRLTDAWV</sequence>
<dbReference type="PROSITE" id="PS50089">
    <property type="entry name" value="ZF_RING_2"/>
    <property type="match status" value="1"/>
</dbReference>
<reference evidence="7 8" key="1">
    <citation type="submission" date="2017-11" db="EMBL/GenBank/DDBJ databases">
        <title>De novo assembly and phasing of dikaryotic genomes from two isolates of Puccinia coronata f. sp. avenae, the causal agent of oat crown rust.</title>
        <authorList>
            <person name="Miller M.E."/>
            <person name="Zhang Y."/>
            <person name="Omidvar V."/>
            <person name="Sperschneider J."/>
            <person name="Schwessinger B."/>
            <person name="Raley C."/>
            <person name="Palmer J.M."/>
            <person name="Garnica D."/>
            <person name="Upadhyaya N."/>
            <person name="Rathjen J."/>
            <person name="Taylor J.M."/>
            <person name="Park R.F."/>
            <person name="Dodds P.N."/>
            <person name="Hirsch C.D."/>
            <person name="Kianian S.F."/>
            <person name="Figueroa M."/>
        </authorList>
    </citation>
    <scope>NUCLEOTIDE SEQUENCE [LARGE SCALE GENOMIC DNA]</scope>
    <source>
        <strain evidence="7">12NC29</strain>
    </source>
</reference>